<comment type="caution">
    <text evidence="1">The sequence shown here is derived from an EMBL/GenBank/DDBJ whole genome shotgun (WGS) entry which is preliminary data.</text>
</comment>
<dbReference type="AlphaFoldDB" id="A0AAJ1MKG7"/>
<evidence type="ECO:0000313" key="1">
    <source>
        <dbReference type="EMBL" id="MDC7227717.1"/>
    </source>
</evidence>
<dbReference type="GO" id="GO:0009976">
    <property type="term" value="F:tocopherol cyclase activity"/>
    <property type="evidence" value="ECO:0007669"/>
    <property type="project" value="InterPro"/>
</dbReference>
<dbReference type="EMBL" id="JAQQAL010000031">
    <property type="protein sequence ID" value="MDC7227717.1"/>
    <property type="molecule type" value="Genomic_DNA"/>
</dbReference>
<reference evidence="1 2" key="1">
    <citation type="submission" date="2022-12" db="EMBL/GenBank/DDBJ databases">
        <title>Metagenome assembled genome from gulf of manar.</title>
        <authorList>
            <person name="Kohli P."/>
            <person name="Pk S."/>
            <person name="Venkata Ramana C."/>
            <person name="Sasikala C."/>
        </authorList>
    </citation>
    <scope>NUCLEOTIDE SEQUENCE [LARGE SCALE GENOMIC DNA]</scope>
    <source>
        <strain evidence="1">JB008</strain>
    </source>
</reference>
<dbReference type="InterPro" id="IPR025893">
    <property type="entry name" value="Tocopherol_cyclase"/>
</dbReference>
<dbReference type="Pfam" id="PF14249">
    <property type="entry name" value="Tocopherol_cycl"/>
    <property type="match status" value="1"/>
</dbReference>
<protein>
    <submittedName>
        <fullName evidence="1">Tocopherol cyclase family protein</fullName>
    </submittedName>
</protein>
<sequence length="316" mass="36144">MKIFHPELFQGSSKKKNYFEGWYYKISTGDETFAVIPGISLGEDSHAFIQFIDGKTHKTYYNRFPLEDFDSNSDNFEVNIGQNHFTLEGISLDIDKEELVLKGEFRFYNITTYPASFFSPGIMGPFSFIPAMECYHGVVSADHLVEGNMIRNGEQINVNKGRGYIEKDWGRSMPSSWIWIHSNFFDNPGISFMMSIARIPWIGSSFTGHLCFLLIKGNFYSFTTYNRSRYSIEQSNDNHIIIRLKNKKYTVEIQFRNPDLGGDLKAPVNGGMERIIRENTDSEIFLSLSERGGKCLFQGYGKSCGIEVTGKIDELI</sequence>
<dbReference type="PANTHER" id="PTHR35309">
    <property type="match status" value="1"/>
</dbReference>
<organism evidence="1 2">
    <name type="scientific">Candidatus Thalassospirochaeta sargassi</name>
    <dbReference type="NCBI Taxonomy" id="3119039"/>
    <lineage>
        <taxon>Bacteria</taxon>
        <taxon>Pseudomonadati</taxon>
        <taxon>Spirochaetota</taxon>
        <taxon>Spirochaetia</taxon>
        <taxon>Spirochaetales</taxon>
        <taxon>Spirochaetaceae</taxon>
        <taxon>Candidatus Thalassospirochaeta</taxon>
    </lineage>
</organism>
<accession>A0AAJ1MKG7</accession>
<dbReference type="SUPFAM" id="SSF159245">
    <property type="entry name" value="AttH-like"/>
    <property type="match status" value="1"/>
</dbReference>
<dbReference type="Proteomes" id="UP001221217">
    <property type="component" value="Unassembled WGS sequence"/>
</dbReference>
<proteinExistence type="predicted"/>
<name>A0AAJ1MKG7_9SPIO</name>
<dbReference type="PANTHER" id="PTHR35309:SF4">
    <property type="entry name" value="TOCOPHEROL CYCLASE"/>
    <property type="match status" value="1"/>
</dbReference>
<gene>
    <name evidence="1" type="ORF">PQJ61_13215</name>
</gene>
<evidence type="ECO:0000313" key="2">
    <source>
        <dbReference type="Proteomes" id="UP001221217"/>
    </source>
</evidence>